<dbReference type="Proteomes" id="UP000186002">
    <property type="component" value="Unassembled WGS sequence"/>
</dbReference>
<keyword evidence="2" id="KW-0472">Membrane</keyword>
<dbReference type="STRING" id="735517.SAMN05444272_2231"/>
<dbReference type="EMBL" id="FRBW01000002">
    <property type="protein sequence ID" value="SHM28067.1"/>
    <property type="molecule type" value="Genomic_DNA"/>
</dbReference>
<evidence type="ECO:0000256" key="2">
    <source>
        <dbReference type="SAM" id="Phobius"/>
    </source>
</evidence>
<accession>A0A1M7HIT9</accession>
<feature type="transmembrane region" description="Helical" evidence="2">
    <location>
        <begin position="45"/>
        <end position="66"/>
    </location>
</feature>
<dbReference type="RefSeq" id="WP_073013061.1">
    <property type="nucleotide sequence ID" value="NZ_FRBW01000002.1"/>
</dbReference>
<gene>
    <name evidence="3" type="ORF">SAMN05444272_2231</name>
</gene>
<sequence>MTPEKIETPVEGGINTDAVPAIAPKKTKRRQATPMQRELSEARPLLSAIALGLIFALTLTLAASLAPDTVGAKGGRISQPASPSPATMAPATPAIKTS</sequence>
<keyword evidence="2" id="KW-0812">Transmembrane</keyword>
<keyword evidence="2" id="KW-1133">Transmembrane helix</keyword>
<protein>
    <submittedName>
        <fullName evidence="3">Uncharacterized protein</fullName>
    </submittedName>
</protein>
<organism evidence="3 4">
    <name type="scientific">Roseibium suaedae</name>
    <dbReference type="NCBI Taxonomy" id="735517"/>
    <lineage>
        <taxon>Bacteria</taxon>
        <taxon>Pseudomonadati</taxon>
        <taxon>Pseudomonadota</taxon>
        <taxon>Alphaproteobacteria</taxon>
        <taxon>Hyphomicrobiales</taxon>
        <taxon>Stappiaceae</taxon>
        <taxon>Roseibium</taxon>
    </lineage>
</organism>
<name>A0A1M7HIT9_9HYPH</name>
<keyword evidence="4" id="KW-1185">Reference proteome</keyword>
<evidence type="ECO:0000256" key="1">
    <source>
        <dbReference type="SAM" id="MobiDB-lite"/>
    </source>
</evidence>
<evidence type="ECO:0000313" key="3">
    <source>
        <dbReference type="EMBL" id="SHM28067.1"/>
    </source>
</evidence>
<dbReference type="AlphaFoldDB" id="A0A1M7HIT9"/>
<proteinExistence type="predicted"/>
<reference evidence="3 4" key="1">
    <citation type="submission" date="2016-11" db="EMBL/GenBank/DDBJ databases">
        <authorList>
            <person name="Jaros S."/>
            <person name="Januszkiewicz K."/>
            <person name="Wedrychowicz H."/>
        </authorList>
    </citation>
    <scope>NUCLEOTIDE SEQUENCE [LARGE SCALE GENOMIC DNA]</scope>
    <source>
        <strain evidence="3 4">DSM 22153</strain>
    </source>
</reference>
<feature type="compositionally biased region" description="Low complexity" evidence="1">
    <location>
        <begin position="80"/>
        <end position="98"/>
    </location>
</feature>
<feature type="region of interest" description="Disordered" evidence="1">
    <location>
        <begin position="69"/>
        <end position="98"/>
    </location>
</feature>
<evidence type="ECO:0000313" key="4">
    <source>
        <dbReference type="Proteomes" id="UP000186002"/>
    </source>
</evidence>